<accession>A0A2S9PWC6</accession>
<dbReference type="Proteomes" id="UP000239322">
    <property type="component" value="Unassembled WGS sequence"/>
</dbReference>
<evidence type="ECO:0000313" key="3">
    <source>
        <dbReference type="EMBL" id="PRH78721.1"/>
    </source>
</evidence>
<gene>
    <name evidence="3" type="ORF">C6N75_13455</name>
</gene>
<reference evidence="3 4" key="1">
    <citation type="submission" date="2018-03" db="EMBL/GenBank/DDBJ databases">
        <title>Novel Streptomyces sp. from soil.</title>
        <authorList>
            <person name="Tan G.Y.A."/>
            <person name="Lee Z.Y."/>
        </authorList>
    </citation>
    <scope>NUCLEOTIDE SEQUENCE [LARGE SCALE GENOMIC DNA]</scope>
    <source>
        <strain evidence="3 4">ST5x</strain>
    </source>
</reference>
<dbReference type="AlphaFoldDB" id="A0A2S9PWC6"/>
<proteinExistence type="predicted"/>
<comment type="caution">
    <text evidence="3">The sequence shown here is derived from an EMBL/GenBank/DDBJ whole genome shotgun (WGS) entry which is preliminary data.</text>
</comment>
<dbReference type="EMBL" id="PVLV01000183">
    <property type="protein sequence ID" value="PRH78721.1"/>
    <property type="molecule type" value="Genomic_DNA"/>
</dbReference>
<dbReference type="PROSITE" id="PS51257">
    <property type="entry name" value="PROKAR_LIPOPROTEIN"/>
    <property type="match status" value="1"/>
</dbReference>
<feature type="compositionally biased region" description="Low complexity" evidence="1">
    <location>
        <begin position="182"/>
        <end position="199"/>
    </location>
</feature>
<sequence>MSRSLRRGALAATAIVFSIASLAACGAGNDAQTLGVRPDNAAATVGNIQIQNVAVVTQPERDAAGPAVVTAKIFNNGSKPETLDEIALPGANAPVKLSAPKGGGKITVPAGGSVLLGGEGNASAVIDRGREATRDGDNQEIVFTLSETGDVKMKAAVTPATSYFSGFGPSQMPKLPSPQPSSPSGSPSSSVDPAVPIGQEQEEEKGEAQEGGAGAPNASDSASASEDAQNGENGQGAGE</sequence>
<evidence type="ECO:0000256" key="1">
    <source>
        <dbReference type="SAM" id="MobiDB-lite"/>
    </source>
</evidence>
<protein>
    <submittedName>
        <fullName evidence="3">DUF461 domain-containing protein</fullName>
    </submittedName>
</protein>
<feature type="chain" id="PRO_5015512916" evidence="2">
    <location>
        <begin position="24"/>
        <end position="239"/>
    </location>
</feature>
<keyword evidence="4" id="KW-1185">Reference proteome</keyword>
<feature type="signal peptide" evidence="2">
    <location>
        <begin position="1"/>
        <end position="23"/>
    </location>
</feature>
<feature type="region of interest" description="Disordered" evidence="1">
    <location>
        <begin position="168"/>
        <end position="239"/>
    </location>
</feature>
<dbReference type="RefSeq" id="WP_105869118.1">
    <property type="nucleotide sequence ID" value="NZ_PVLV01000183.1"/>
</dbReference>
<organism evidence="3 4">
    <name type="scientific">Streptomyces solincola</name>
    <dbReference type="NCBI Taxonomy" id="2100817"/>
    <lineage>
        <taxon>Bacteria</taxon>
        <taxon>Bacillati</taxon>
        <taxon>Actinomycetota</taxon>
        <taxon>Actinomycetes</taxon>
        <taxon>Kitasatosporales</taxon>
        <taxon>Streptomycetaceae</taxon>
        <taxon>Streptomyces</taxon>
    </lineage>
</organism>
<feature type="compositionally biased region" description="Low complexity" evidence="1">
    <location>
        <begin position="215"/>
        <end position="228"/>
    </location>
</feature>
<evidence type="ECO:0000256" key="2">
    <source>
        <dbReference type="SAM" id="SignalP"/>
    </source>
</evidence>
<name>A0A2S9PWC6_9ACTN</name>
<keyword evidence="2" id="KW-0732">Signal</keyword>
<evidence type="ECO:0000313" key="4">
    <source>
        <dbReference type="Proteomes" id="UP000239322"/>
    </source>
</evidence>
<dbReference type="OrthoDB" id="3824824at2"/>